<sequence length="229" mass="26685">MVFVFITTFFKTQNRHILYLLYNEQYFFIVFHNYLFYFPSTLIIYFSSKNLKVVQLFKVYDAIGDYRTNSHPYKIGFFHATFVAKPNDFPSEVPEKYLADYTEIPGGKADNSYLVDVIGQIGRYAKQVYDYSMSNMPTMIICVSSLLLKSEKRVEFNPNFTQPNMDLVDLFKTSLTNDSLAHTNDDSTQWSVGTAASVRAKFFVINEKRTIREIIDSTLIYKLKTLHFS</sequence>
<dbReference type="EMBL" id="LK033302">
    <property type="protein sequence ID" value="CDY54320.1"/>
    <property type="molecule type" value="Genomic_DNA"/>
</dbReference>
<name>A0A078IT50_BRANA</name>
<keyword evidence="1" id="KW-0812">Transmembrane</keyword>
<dbReference type="Proteomes" id="UP000028999">
    <property type="component" value="Unassembled WGS sequence"/>
</dbReference>
<dbReference type="PaxDb" id="3708-A0A078IT50"/>
<evidence type="ECO:0000256" key="1">
    <source>
        <dbReference type="SAM" id="Phobius"/>
    </source>
</evidence>
<keyword evidence="3" id="KW-1185">Reference proteome</keyword>
<dbReference type="AlphaFoldDB" id="A0A078IT50"/>
<keyword evidence="1" id="KW-0472">Membrane</keyword>
<dbReference type="Gramene" id="CDY54320">
    <property type="protein sequence ID" value="CDY54320"/>
    <property type="gene ID" value="GSBRNA2T00013812001"/>
</dbReference>
<accession>A0A078IT50</accession>
<organism evidence="2 3">
    <name type="scientific">Brassica napus</name>
    <name type="common">Rape</name>
    <dbReference type="NCBI Taxonomy" id="3708"/>
    <lineage>
        <taxon>Eukaryota</taxon>
        <taxon>Viridiplantae</taxon>
        <taxon>Streptophyta</taxon>
        <taxon>Embryophyta</taxon>
        <taxon>Tracheophyta</taxon>
        <taxon>Spermatophyta</taxon>
        <taxon>Magnoliopsida</taxon>
        <taxon>eudicotyledons</taxon>
        <taxon>Gunneridae</taxon>
        <taxon>Pentapetalae</taxon>
        <taxon>rosids</taxon>
        <taxon>malvids</taxon>
        <taxon>Brassicales</taxon>
        <taxon>Brassicaceae</taxon>
        <taxon>Brassiceae</taxon>
        <taxon>Brassica</taxon>
    </lineage>
</organism>
<evidence type="ECO:0000313" key="2">
    <source>
        <dbReference type="EMBL" id="CDY54320.1"/>
    </source>
</evidence>
<protein>
    <submittedName>
        <fullName evidence="2">BnaC02g47430D protein</fullName>
    </submittedName>
</protein>
<dbReference type="STRING" id="3708.A0A078IT50"/>
<gene>
    <name evidence="2" type="primary">BnaC02g47430D</name>
    <name evidence="2" type="ORF">GSBRNA2T00013812001</name>
</gene>
<feature type="transmembrane region" description="Helical" evidence="1">
    <location>
        <begin position="26"/>
        <end position="46"/>
    </location>
</feature>
<reference evidence="2 3" key="1">
    <citation type="journal article" date="2014" name="Science">
        <title>Plant genetics. Early allopolyploid evolution in the post-Neolithic Brassica napus oilseed genome.</title>
        <authorList>
            <person name="Chalhoub B."/>
            <person name="Denoeud F."/>
            <person name="Liu S."/>
            <person name="Parkin I.A."/>
            <person name="Tang H."/>
            <person name="Wang X."/>
            <person name="Chiquet J."/>
            <person name="Belcram H."/>
            <person name="Tong C."/>
            <person name="Samans B."/>
            <person name="Correa M."/>
            <person name="Da Silva C."/>
            <person name="Just J."/>
            <person name="Falentin C."/>
            <person name="Koh C.S."/>
            <person name="Le Clainche I."/>
            <person name="Bernard M."/>
            <person name="Bento P."/>
            <person name="Noel B."/>
            <person name="Labadie K."/>
            <person name="Alberti A."/>
            <person name="Charles M."/>
            <person name="Arnaud D."/>
            <person name="Guo H."/>
            <person name="Daviaud C."/>
            <person name="Alamery S."/>
            <person name="Jabbari K."/>
            <person name="Zhao M."/>
            <person name="Edger P.P."/>
            <person name="Chelaifa H."/>
            <person name="Tack D."/>
            <person name="Lassalle G."/>
            <person name="Mestiri I."/>
            <person name="Schnel N."/>
            <person name="Le Paslier M.C."/>
            <person name="Fan G."/>
            <person name="Renault V."/>
            <person name="Bayer P.E."/>
            <person name="Golicz A.A."/>
            <person name="Manoli S."/>
            <person name="Lee T.H."/>
            <person name="Thi V.H."/>
            <person name="Chalabi S."/>
            <person name="Hu Q."/>
            <person name="Fan C."/>
            <person name="Tollenaere R."/>
            <person name="Lu Y."/>
            <person name="Battail C."/>
            <person name="Shen J."/>
            <person name="Sidebottom C.H."/>
            <person name="Wang X."/>
            <person name="Canaguier A."/>
            <person name="Chauveau A."/>
            <person name="Berard A."/>
            <person name="Deniot G."/>
            <person name="Guan M."/>
            <person name="Liu Z."/>
            <person name="Sun F."/>
            <person name="Lim Y.P."/>
            <person name="Lyons E."/>
            <person name="Town C.D."/>
            <person name="Bancroft I."/>
            <person name="Wang X."/>
            <person name="Meng J."/>
            <person name="Ma J."/>
            <person name="Pires J.C."/>
            <person name="King G.J."/>
            <person name="Brunel D."/>
            <person name="Delourme R."/>
            <person name="Renard M."/>
            <person name="Aury J.M."/>
            <person name="Adams K.L."/>
            <person name="Batley J."/>
            <person name="Snowdon R.J."/>
            <person name="Tost J."/>
            <person name="Edwards D."/>
            <person name="Zhou Y."/>
            <person name="Hua W."/>
            <person name="Sharpe A.G."/>
            <person name="Paterson A.H."/>
            <person name="Guan C."/>
            <person name="Wincker P."/>
        </authorList>
    </citation>
    <scope>NUCLEOTIDE SEQUENCE [LARGE SCALE GENOMIC DNA]</scope>
    <source>
        <strain evidence="3">cv. Darmor-bzh</strain>
    </source>
</reference>
<keyword evidence="1" id="KW-1133">Transmembrane helix</keyword>
<proteinExistence type="predicted"/>
<evidence type="ECO:0000313" key="3">
    <source>
        <dbReference type="Proteomes" id="UP000028999"/>
    </source>
</evidence>